<name>A0A973WM33_9BRAD</name>
<evidence type="ECO:0000256" key="1">
    <source>
        <dbReference type="SAM" id="MobiDB-lite"/>
    </source>
</evidence>
<feature type="region of interest" description="Disordered" evidence="1">
    <location>
        <begin position="99"/>
        <end position="121"/>
    </location>
</feature>
<comment type="caution">
    <text evidence="2">The sequence shown here is derived from an EMBL/GenBank/DDBJ whole genome shotgun (WGS) entry which is preliminary data.</text>
</comment>
<proteinExistence type="predicted"/>
<accession>A0A973WM33</accession>
<gene>
    <name evidence="2" type="ORF">HU230_07305</name>
</gene>
<sequence length="121" mass="13263">MVLSIDSIAMNLALHRSDSPFGSCVAVARASQEKMREVEQFLELVVNFQNDPMAVRIIGSAPLSLPLPHFNFLVQFSLVQFWLAQQSLPQAVGAFDRDATGEAASAPRQQAKRPPSGRPFP</sequence>
<organism evidence="2">
    <name type="scientific">Bradyrhizobium quebecense</name>
    <dbReference type="NCBI Taxonomy" id="2748629"/>
    <lineage>
        <taxon>Bacteria</taxon>
        <taxon>Pseudomonadati</taxon>
        <taxon>Pseudomonadota</taxon>
        <taxon>Alphaproteobacteria</taxon>
        <taxon>Hyphomicrobiales</taxon>
        <taxon>Nitrobacteraceae</taxon>
        <taxon>Bradyrhizobium</taxon>
    </lineage>
</organism>
<dbReference type="EMBL" id="JABWSX010000001">
    <property type="protein sequence ID" value="NVL05525.1"/>
    <property type="molecule type" value="Genomic_DNA"/>
</dbReference>
<dbReference type="AlphaFoldDB" id="A0A973WM33"/>
<evidence type="ECO:0000313" key="2">
    <source>
        <dbReference type="EMBL" id="NVL05525.1"/>
    </source>
</evidence>
<reference evidence="2" key="1">
    <citation type="submission" date="2020-06" db="EMBL/GenBank/DDBJ databases">
        <title>Whole Genome Sequence of Bradyrhizobium sp. Strain 66S1MB.</title>
        <authorList>
            <person name="Bromfield E."/>
            <person name="Cloutier S."/>
        </authorList>
    </citation>
    <scope>NUCLEOTIDE SEQUENCE</scope>
    <source>
        <strain evidence="2">66S1MB</strain>
    </source>
</reference>
<dbReference type="RefSeq" id="WP_176529530.1">
    <property type="nucleotide sequence ID" value="NZ_CP088022.1"/>
</dbReference>
<protein>
    <submittedName>
        <fullName evidence="2">Uncharacterized protein</fullName>
    </submittedName>
</protein>